<gene>
    <name evidence="2" type="ORF">KC685_00255</name>
</gene>
<protein>
    <submittedName>
        <fullName evidence="2">Uncharacterized protein</fullName>
    </submittedName>
</protein>
<feature type="transmembrane region" description="Helical" evidence="1">
    <location>
        <begin position="44"/>
        <end position="63"/>
    </location>
</feature>
<keyword evidence="1" id="KW-1133">Transmembrane helix</keyword>
<proteinExistence type="predicted"/>
<keyword evidence="1" id="KW-0812">Transmembrane</keyword>
<evidence type="ECO:0000313" key="3">
    <source>
        <dbReference type="Proteomes" id="UP000741282"/>
    </source>
</evidence>
<evidence type="ECO:0000313" key="2">
    <source>
        <dbReference type="EMBL" id="MCA9376337.1"/>
    </source>
</evidence>
<dbReference type="Proteomes" id="UP000741282">
    <property type="component" value="Unassembled WGS sequence"/>
</dbReference>
<dbReference type="EMBL" id="JAGQLN010000001">
    <property type="protein sequence ID" value="MCA9376337.1"/>
    <property type="molecule type" value="Genomic_DNA"/>
</dbReference>
<comment type="caution">
    <text evidence="2">The sequence shown here is derived from an EMBL/GenBank/DDBJ whole genome shotgun (WGS) entry which is preliminary data.</text>
</comment>
<name>A0A955KW91_9BACT</name>
<reference evidence="2" key="2">
    <citation type="journal article" date="2021" name="Microbiome">
        <title>Successional dynamics and alternative stable states in a saline activated sludge microbial community over 9 years.</title>
        <authorList>
            <person name="Wang Y."/>
            <person name="Ye J."/>
            <person name="Ju F."/>
            <person name="Liu L."/>
            <person name="Boyd J.A."/>
            <person name="Deng Y."/>
            <person name="Parks D.H."/>
            <person name="Jiang X."/>
            <person name="Yin X."/>
            <person name="Woodcroft B.J."/>
            <person name="Tyson G.W."/>
            <person name="Hugenholtz P."/>
            <person name="Polz M.F."/>
            <person name="Zhang T."/>
        </authorList>
    </citation>
    <scope>NUCLEOTIDE SEQUENCE</scope>
    <source>
        <strain evidence="2">HKST-UBA17</strain>
    </source>
</reference>
<dbReference type="AlphaFoldDB" id="A0A955KW91"/>
<feature type="transmembrane region" description="Helical" evidence="1">
    <location>
        <begin position="83"/>
        <end position="101"/>
    </location>
</feature>
<sequence>MFFYKVWSSKVKISHQRVLAYISNLSDVHLYPLEGEKKMETLKIAILLCRIAISFTLLCSVLVTGHRKIREDRGEPTPESMSVPFMGMLITIFLLIVHQFLTELVY</sequence>
<reference evidence="2" key="1">
    <citation type="submission" date="2020-04" db="EMBL/GenBank/DDBJ databases">
        <authorList>
            <person name="Zhang T."/>
        </authorList>
    </citation>
    <scope>NUCLEOTIDE SEQUENCE</scope>
    <source>
        <strain evidence="2">HKST-UBA17</strain>
    </source>
</reference>
<evidence type="ECO:0000256" key="1">
    <source>
        <dbReference type="SAM" id="Phobius"/>
    </source>
</evidence>
<accession>A0A955KW91</accession>
<organism evidence="2 3">
    <name type="scientific">Candidatus Dojkabacteria bacterium</name>
    <dbReference type="NCBI Taxonomy" id="2099670"/>
    <lineage>
        <taxon>Bacteria</taxon>
        <taxon>Candidatus Dojkabacteria</taxon>
    </lineage>
</organism>
<keyword evidence="1" id="KW-0472">Membrane</keyword>